<dbReference type="EMBL" id="LUCM01009108">
    <property type="protein sequence ID" value="KAA0187443.1"/>
    <property type="molecule type" value="Genomic_DNA"/>
</dbReference>
<dbReference type="PROSITE" id="PS50222">
    <property type="entry name" value="EF_HAND_2"/>
    <property type="match status" value="1"/>
</dbReference>
<evidence type="ECO:0000313" key="3">
    <source>
        <dbReference type="EMBL" id="KAA0187443.1"/>
    </source>
</evidence>
<dbReference type="InterPro" id="IPR018247">
    <property type="entry name" value="EF_Hand_1_Ca_BS"/>
</dbReference>
<protein>
    <recommendedName>
        <fullName evidence="2">EF-hand domain-containing protein</fullName>
    </recommendedName>
</protein>
<dbReference type="InterPro" id="IPR011992">
    <property type="entry name" value="EF-hand-dom_pair"/>
</dbReference>
<proteinExistence type="predicted"/>
<dbReference type="Proteomes" id="UP000728185">
    <property type="component" value="Unassembled WGS sequence"/>
</dbReference>
<dbReference type="OrthoDB" id="5859791at2759"/>
<gene>
    <name evidence="3" type="ORF">FBUS_02161</name>
</gene>
<accession>A0A8E0RTM3</accession>
<keyword evidence="4" id="KW-1185">Reference proteome</keyword>
<dbReference type="SMART" id="SM00054">
    <property type="entry name" value="EFh"/>
    <property type="match status" value="1"/>
</dbReference>
<evidence type="ECO:0000259" key="2">
    <source>
        <dbReference type="PROSITE" id="PS50222"/>
    </source>
</evidence>
<name>A0A8E0RTM3_9TREM</name>
<dbReference type="AlphaFoldDB" id="A0A8E0RTM3"/>
<keyword evidence="1" id="KW-0106">Calcium</keyword>
<dbReference type="Gene3D" id="1.10.238.10">
    <property type="entry name" value="EF-hand"/>
    <property type="match status" value="1"/>
</dbReference>
<sequence length="102" mass="11965">MSSSLLRTVFALFDMDDDGRLSYHEFIQIMRDRYARRTQGVLQDLTIFFMFPTLLSTSSVSSIQPVMEYIVRQQYSKIPRVAYGSYPRVADTTHLLYRNIVK</sequence>
<dbReference type="SUPFAM" id="SSF47473">
    <property type="entry name" value="EF-hand"/>
    <property type="match status" value="1"/>
</dbReference>
<dbReference type="InterPro" id="IPR002048">
    <property type="entry name" value="EF_hand_dom"/>
</dbReference>
<dbReference type="Pfam" id="PF00036">
    <property type="entry name" value="EF-hand_1"/>
    <property type="match status" value="1"/>
</dbReference>
<evidence type="ECO:0000256" key="1">
    <source>
        <dbReference type="ARBA" id="ARBA00022837"/>
    </source>
</evidence>
<organism evidence="3 4">
    <name type="scientific">Fasciolopsis buskii</name>
    <dbReference type="NCBI Taxonomy" id="27845"/>
    <lineage>
        <taxon>Eukaryota</taxon>
        <taxon>Metazoa</taxon>
        <taxon>Spiralia</taxon>
        <taxon>Lophotrochozoa</taxon>
        <taxon>Platyhelminthes</taxon>
        <taxon>Trematoda</taxon>
        <taxon>Digenea</taxon>
        <taxon>Plagiorchiida</taxon>
        <taxon>Echinostomata</taxon>
        <taxon>Echinostomatoidea</taxon>
        <taxon>Fasciolidae</taxon>
        <taxon>Fasciolopsis</taxon>
    </lineage>
</organism>
<dbReference type="PROSITE" id="PS00018">
    <property type="entry name" value="EF_HAND_1"/>
    <property type="match status" value="1"/>
</dbReference>
<evidence type="ECO:0000313" key="4">
    <source>
        <dbReference type="Proteomes" id="UP000728185"/>
    </source>
</evidence>
<dbReference type="GO" id="GO:0005509">
    <property type="term" value="F:calcium ion binding"/>
    <property type="evidence" value="ECO:0007669"/>
    <property type="project" value="InterPro"/>
</dbReference>
<reference evidence="3" key="1">
    <citation type="submission" date="2019-05" db="EMBL/GenBank/DDBJ databases">
        <title>Annotation for the trematode Fasciolopsis buski.</title>
        <authorList>
            <person name="Choi Y.-J."/>
        </authorList>
    </citation>
    <scope>NUCLEOTIDE SEQUENCE</scope>
    <source>
        <strain evidence="3">HT</strain>
        <tissue evidence="3">Whole worm</tissue>
    </source>
</reference>
<feature type="domain" description="EF-hand" evidence="2">
    <location>
        <begin position="1"/>
        <end position="36"/>
    </location>
</feature>
<comment type="caution">
    <text evidence="3">The sequence shown here is derived from an EMBL/GenBank/DDBJ whole genome shotgun (WGS) entry which is preliminary data.</text>
</comment>